<dbReference type="AlphaFoldDB" id="A0A0C3PP72"/>
<keyword evidence="3" id="KW-0547">Nucleotide-binding</keyword>
<keyword evidence="5" id="KW-0067">ATP-binding</keyword>
<proteinExistence type="predicted"/>
<protein>
    <recommendedName>
        <fullName evidence="7">Alpha-type protein kinase domain-containing protein</fullName>
    </recommendedName>
</protein>
<feature type="compositionally biased region" description="Polar residues" evidence="6">
    <location>
        <begin position="414"/>
        <end position="424"/>
    </location>
</feature>
<keyword evidence="4" id="KW-0418">Kinase</keyword>
<dbReference type="GO" id="GO:1903013">
    <property type="term" value="P:response to differentiation-inducing factor 1"/>
    <property type="evidence" value="ECO:0007669"/>
    <property type="project" value="TreeGrafter"/>
</dbReference>
<evidence type="ECO:0000256" key="1">
    <source>
        <dbReference type="ARBA" id="ARBA00022527"/>
    </source>
</evidence>
<keyword evidence="1" id="KW-0723">Serine/threonine-protein kinase</keyword>
<dbReference type="InterPro" id="IPR011009">
    <property type="entry name" value="Kinase-like_dom_sf"/>
</dbReference>
<evidence type="ECO:0000313" key="9">
    <source>
        <dbReference type="Proteomes" id="UP000054248"/>
    </source>
</evidence>
<dbReference type="SUPFAM" id="SSF56112">
    <property type="entry name" value="Protein kinase-like (PK-like)"/>
    <property type="match status" value="1"/>
</dbReference>
<dbReference type="PANTHER" id="PTHR45992">
    <property type="entry name" value="EUKARYOTIC ELONGATION FACTOR 2 KINASE-RELATED"/>
    <property type="match status" value="1"/>
</dbReference>
<dbReference type="PROSITE" id="PS51158">
    <property type="entry name" value="ALPHA_KINASE"/>
    <property type="match status" value="1"/>
</dbReference>
<accession>A0A0C3PP72</accession>
<keyword evidence="9" id="KW-1185">Reference proteome</keyword>
<dbReference type="PANTHER" id="PTHR45992:SF2">
    <property type="entry name" value="EUKARYOTIC ELONGATION FACTOR 2 KINASE"/>
    <property type="match status" value="1"/>
</dbReference>
<dbReference type="InterPro" id="IPR004166">
    <property type="entry name" value="a-kinase_dom"/>
</dbReference>
<dbReference type="Pfam" id="PF02816">
    <property type="entry name" value="Alpha_kinase"/>
    <property type="match status" value="1"/>
</dbReference>
<dbReference type="InterPro" id="IPR051852">
    <property type="entry name" value="Alpha-type_PK"/>
</dbReference>
<feature type="region of interest" description="Disordered" evidence="6">
    <location>
        <begin position="215"/>
        <end position="244"/>
    </location>
</feature>
<dbReference type="Proteomes" id="UP000054248">
    <property type="component" value="Unassembled WGS sequence"/>
</dbReference>
<organism evidence="8 9">
    <name type="scientific">Tulasnella calospora MUT 4182</name>
    <dbReference type="NCBI Taxonomy" id="1051891"/>
    <lineage>
        <taxon>Eukaryota</taxon>
        <taxon>Fungi</taxon>
        <taxon>Dikarya</taxon>
        <taxon>Basidiomycota</taxon>
        <taxon>Agaricomycotina</taxon>
        <taxon>Agaricomycetes</taxon>
        <taxon>Cantharellales</taxon>
        <taxon>Tulasnellaceae</taxon>
        <taxon>Tulasnella</taxon>
    </lineage>
</organism>
<dbReference type="Gene3D" id="3.20.200.10">
    <property type="entry name" value="MHCK/EF2 kinase"/>
    <property type="match status" value="1"/>
</dbReference>
<dbReference type="OrthoDB" id="3247018at2759"/>
<dbReference type="GO" id="GO:0031037">
    <property type="term" value="P:myosin II filament disassembly"/>
    <property type="evidence" value="ECO:0007669"/>
    <property type="project" value="TreeGrafter"/>
</dbReference>
<dbReference type="GO" id="GO:0004674">
    <property type="term" value="F:protein serine/threonine kinase activity"/>
    <property type="evidence" value="ECO:0007669"/>
    <property type="project" value="UniProtKB-KW"/>
</dbReference>
<dbReference type="EMBL" id="KN823612">
    <property type="protein sequence ID" value="KIO16270.1"/>
    <property type="molecule type" value="Genomic_DNA"/>
</dbReference>
<dbReference type="CDD" id="cd04515">
    <property type="entry name" value="Alpha_kinase"/>
    <property type="match status" value="1"/>
</dbReference>
<evidence type="ECO:0000256" key="5">
    <source>
        <dbReference type="ARBA" id="ARBA00022840"/>
    </source>
</evidence>
<feature type="region of interest" description="Disordered" evidence="6">
    <location>
        <begin position="409"/>
        <end position="449"/>
    </location>
</feature>
<evidence type="ECO:0000256" key="6">
    <source>
        <dbReference type="SAM" id="MobiDB-lite"/>
    </source>
</evidence>
<evidence type="ECO:0000313" key="8">
    <source>
        <dbReference type="EMBL" id="KIO16270.1"/>
    </source>
</evidence>
<reference evidence="9" key="2">
    <citation type="submission" date="2015-01" db="EMBL/GenBank/DDBJ databases">
        <title>Evolutionary Origins and Diversification of the Mycorrhizal Mutualists.</title>
        <authorList>
            <consortium name="DOE Joint Genome Institute"/>
            <consortium name="Mycorrhizal Genomics Consortium"/>
            <person name="Kohler A."/>
            <person name="Kuo A."/>
            <person name="Nagy L.G."/>
            <person name="Floudas D."/>
            <person name="Copeland A."/>
            <person name="Barry K.W."/>
            <person name="Cichocki N."/>
            <person name="Veneault-Fourrey C."/>
            <person name="LaButti K."/>
            <person name="Lindquist E.A."/>
            <person name="Lipzen A."/>
            <person name="Lundell T."/>
            <person name="Morin E."/>
            <person name="Murat C."/>
            <person name="Riley R."/>
            <person name="Ohm R."/>
            <person name="Sun H."/>
            <person name="Tunlid A."/>
            <person name="Henrissat B."/>
            <person name="Grigoriev I.V."/>
            <person name="Hibbett D.S."/>
            <person name="Martin F."/>
        </authorList>
    </citation>
    <scope>NUCLEOTIDE SEQUENCE [LARGE SCALE GENOMIC DNA]</scope>
    <source>
        <strain evidence="9">MUT 4182</strain>
    </source>
</reference>
<evidence type="ECO:0000259" key="7">
    <source>
        <dbReference type="PROSITE" id="PS51158"/>
    </source>
</evidence>
<dbReference type="STRING" id="1051891.A0A0C3PP72"/>
<keyword evidence="2" id="KW-0808">Transferase</keyword>
<gene>
    <name evidence="8" type="ORF">M407DRAFT_34077</name>
</gene>
<feature type="compositionally biased region" description="Acidic residues" evidence="6">
    <location>
        <begin position="439"/>
        <end position="449"/>
    </location>
</feature>
<dbReference type="GO" id="GO:0005524">
    <property type="term" value="F:ATP binding"/>
    <property type="evidence" value="ECO:0007669"/>
    <property type="project" value="UniProtKB-KW"/>
</dbReference>
<reference evidence="8 9" key="1">
    <citation type="submission" date="2014-04" db="EMBL/GenBank/DDBJ databases">
        <authorList>
            <consortium name="DOE Joint Genome Institute"/>
            <person name="Kuo A."/>
            <person name="Girlanda M."/>
            <person name="Perotto S."/>
            <person name="Kohler A."/>
            <person name="Nagy L.G."/>
            <person name="Floudas D."/>
            <person name="Copeland A."/>
            <person name="Barry K.W."/>
            <person name="Cichocki N."/>
            <person name="Veneault-Fourrey C."/>
            <person name="LaButti K."/>
            <person name="Lindquist E.A."/>
            <person name="Lipzen A."/>
            <person name="Lundell T."/>
            <person name="Morin E."/>
            <person name="Murat C."/>
            <person name="Sun H."/>
            <person name="Tunlid A."/>
            <person name="Henrissat B."/>
            <person name="Grigoriev I.V."/>
            <person name="Hibbett D.S."/>
            <person name="Martin F."/>
            <person name="Nordberg H.P."/>
            <person name="Cantor M.N."/>
            <person name="Hua S.X."/>
        </authorList>
    </citation>
    <scope>NUCLEOTIDE SEQUENCE [LARGE SCALE GENOMIC DNA]</scope>
    <source>
        <strain evidence="8 9">MUT 4182</strain>
    </source>
</reference>
<evidence type="ECO:0000256" key="3">
    <source>
        <dbReference type="ARBA" id="ARBA00022741"/>
    </source>
</evidence>
<evidence type="ECO:0000256" key="2">
    <source>
        <dbReference type="ARBA" id="ARBA00022679"/>
    </source>
</evidence>
<name>A0A0C3PP72_9AGAM</name>
<dbReference type="HOGENOM" id="CLU_040449_0_0_1"/>
<feature type="domain" description="Alpha-type protein kinase" evidence="7">
    <location>
        <begin position="270"/>
        <end position="561"/>
    </location>
</feature>
<evidence type="ECO:0000256" key="4">
    <source>
        <dbReference type="ARBA" id="ARBA00022777"/>
    </source>
</evidence>
<sequence>MGCGLTGRSIKDPCGTCERKAGIHNNSKEAGASARGAAMKARIGNTSRTNFAADITNRVSDSQAIGPSTAESDLDKLRTSRHQGSFSVLFVLVIHPVKGKVTPNTYGQMSVLMETSATMQDVTGDMVDRACQKWLKNGHCYRLETRDIELRFKGNKDCDEDDLALSLSEFYSKYSNRPDRDAFIPTSKVKGHAKGNFLEMELHVFMDRYIPRTGENLANTTQRKPKRRRSGAESDDDEIPAAKRSASGLGPLISTFVRDSGVATTSRNVNNSEVTRTLSFKRVTVQVENEAAMPEISKVGNLETADISIHPIQLSRGDKGRSKDIYEFTISGESTPYVAKKLVRKAPGMLVSDVMEQRSLLLSDLIRLARGHWFAKRFESRAEEFGVEPSAFRFTDGFMIDVPAAKKPRKKSVQARSSTASSGSLVPYGSLDNEKSDAEDSWDSEEPDEDLAEVFLVEPRRSTTRVAKYTGTLDNQNWSDLLGATVNAFAHFVAMDSACEYLLADLQGLQDTRAGTILIDPMSHTPLGKSGLGDFGLEGVQRFIDSHRCSPICKSLQLASMNELQHSVDAIALELGQPSQD</sequence>